<dbReference type="GO" id="GO:0005085">
    <property type="term" value="F:guanyl-nucleotide exchange factor activity"/>
    <property type="evidence" value="ECO:0007669"/>
    <property type="project" value="UniProtKB-KW"/>
</dbReference>
<dbReference type="CDD" id="cd00171">
    <property type="entry name" value="Sec7"/>
    <property type="match status" value="1"/>
</dbReference>
<evidence type="ECO:0000256" key="2">
    <source>
        <dbReference type="ARBA" id="ARBA00004514"/>
    </source>
</evidence>
<dbReference type="EMBL" id="JAUHHV010000001">
    <property type="protein sequence ID" value="KAK1438903.1"/>
    <property type="molecule type" value="Genomic_DNA"/>
</dbReference>
<keyword evidence="4" id="KW-0344">Guanine-nucleotide releasing factor</keyword>
<dbReference type="GO" id="GO:0016020">
    <property type="term" value="C:membrane"/>
    <property type="evidence" value="ECO:0007669"/>
    <property type="project" value="UniProtKB-SubCell"/>
</dbReference>
<comment type="caution">
    <text evidence="8">The sequence shown here is derived from an EMBL/GenBank/DDBJ whole genome shotgun (WGS) entry which is preliminary data.</text>
</comment>
<feature type="region of interest" description="Disordered" evidence="6">
    <location>
        <begin position="239"/>
        <end position="262"/>
    </location>
</feature>
<dbReference type="Proteomes" id="UP001229421">
    <property type="component" value="Unassembled WGS sequence"/>
</dbReference>
<dbReference type="Pfam" id="PF12783">
    <property type="entry name" value="Sec7-like_HUS"/>
    <property type="match status" value="1"/>
</dbReference>
<dbReference type="GO" id="GO:0005829">
    <property type="term" value="C:cytosol"/>
    <property type="evidence" value="ECO:0007669"/>
    <property type="project" value="UniProtKB-SubCell"/>
</dbReference>
<gene>
    <name evidence="8" type="ORF">QVD17_04715</name>
</gene>
<dbReference type="InterPro" id="IPR000904">
    <property type="entry name" value="Sec7_dom"/>
</dbReference>
<dbReference type="Pfam" id="PF01369">
    <property type="entry name" value="Sec7"/>
    <property type="match status" value="1"/>
</dbReference>
<evidence type="ECO:0000259" key="7">
    <source>
        <dbReference type="PROSITE" id="PS50190"/>
    </source>
</evidence>
<dbReference type="Gene3D" id="1.10.1000.11">
    <property type="entry name" value="Arf Nucleotide-binding Site Opener,domain 2"/>
    <property type="match status" value="1"/>
</dbReference>
<evidence type="ECO:0000313" key="9">
    <source>
        <dbReference type="Proteomes" id="UP001229421"/>
    </source>
</evidence>
<dbReference type="InterPro" id="IPR016024">
    <property type="entry name" value="ARM-type_fold"/>
</dbReference>
<dbReference type="PANTHER" id="PTHR10663">
    <property type="entry name" value="GUANYL-NUCLEOTIDE EXCHANGE FACTOR"/>
    <property type="match status" value="1"/>
</dbReference>
<dbReference type="SMART" id="SM00222">
    <property type="entry name" value="Sec7"/>
    <property type="match status" value="1"/>
</dbReference>
<evidence type="ECO:0000313" key="8">
    <source>
        <dbReference type="EMBL" id="KAK1438903.1"/>
    </source>
</evidence>
<dbReference type="Gene3D" id="1.10.220.20">
    <property type="match status" value="1"/>
</dbReference>
<evidence type="ECO:0000256" key="5">
    <source>
        <dbReference type="ARBA" id="ARBA00023136"/>
    </source>
</evidence>
<dbReference type="SUPFAM" id="SSF48425">
    <property type="entry name" value="Sec7 domain"/>
    <property type="match status" value="1"/>
</dbReference>
<dbReference type="FunFam" id="1.10.1000.11:FF:000010">
    <property type="entry name" value="ARF guanine-nucleotide exchange factor GNOM-like"/>
    <property type="match status" value="1"/>
</dbReference>
<evidence type="ECO:0000256" key="6">
    <source>
        <dbReference type="SAM" id="MobiDB-lite"/>
    </source>
</evidence>
<evidence type="ECO:0000256" key="3">
    <source>
        <dbReference type="ARBA" id="ARBA00022490"/>
    </source>
</evidence>
<keyword evidence="5" id="KW-0472">Membrane</keyword>
<evidence type="ECO:0000256" key="4">
    <source>
        <dbReference type="ARBA" id="ARBA00022658"/>
    </source>
</evidence>
<proteinExistence type="predicted"/>
<dbReference type="GO" id="GO:0016192">
    <property type="term" value="P:vesicle-mediated transport"/>
    <property type="evidence" value="ECO:0007669"/>
    <property type="project" value="UniProtKB-ARBA"/>
</dbReference>
<dbReference type="GO" id="GO:0012505">
    <property type="term" value="C:endomembrane system"/>
    <property type="evidence" value="ECO:0007669"/>
    <property type="project" value="UniProtKB-ARBA"/>
</dbReference>
<keyword evidence="3" id="KW-0963">Cytoplasm</keyword>
<dbReference type="InterPro" id="IPR056604">
    <property type="entry name" value="GBF1-like_TPR"/>
</dbReference>
<dbReference type="InterPro" id="IPR035999">
    <property type="entry name" value="Sec7_dom_sf"/>
</dbReference>
<keyword evidence="9" id="KW-1185">Reference proteome</keyword>
<dbReference type="Pfam" id="PF23325">
    <property type="entry name" value="TPR_28"/>
    <property type="match status" value="1"/>
</dbReference>
<comment type="subcellular location">
    <subcellularLocation>
        <location evidence="2">Cytoplasm</location>
        <location evidence="2">Cytosol</location>
    </subcellularLocation>
    <subcellularLocation>
        <location evidence="1">Membrane</location>
        <topology evidence="1">Peripheral membrane protein</topology>
        <orientation evidence="1">Cytoplasmic side</orientation>
    </subcellularLocation>
</comment>
<dbReference type="GO" id="GO:0032012">
    <property type="term" value="P:regulation of ARF protein signal transduction"/>
    <property type="evidence" value="ECO:0007669"/>
    <property type="project" value="InterPro"/>
</dbReference>
<organism evidence="8 9">
    <name type="scientific">Tagetes erecta</name>
    <name type="common">African marigold</name>
    <dbReference type="NCBI Taxonomy" id="13708"/>
    <lineage>
        <taxon>Eukaryota</taxon>
        <taxon>Viridiplantae</taxon>
        <taxon>Streptophyta</taxon>
        <taxon>Embryophyta</taxon>
        <taxon>Tracheophyta</taxon>
        <taxon>Spermatophyta</taxon>
        <taxon>Magnoliopsida</taxon>
        <taxon>eudicotyledons</taxon>
        <taxon>Gunneridae</taxon>
        <taxon>Pentapetalae</taxon>
        <taxon>asterids</taxon>
        <taxon>campanulids</taxon>
        <taxon>Asterales</taxon>
        <taxon>Asteraceae</taxon>
        <taxon>Asteroideae</taxon>
        <taxon>Heliantheae alliance</taxon>
        <taxon>Tageteae</taxon>
        <taxon>Tagetes</taxon>
    </lineage>
</organism>
<evidence type="ECO:0000256" key="1">
    <source>
        <dbReference type="ARBA" id="ARBA00004287"/>
    </source>
</evidence>
<dbReference type="InterPro" id="IPR032691">
    <property type="entry name" value="Mon2/Sec7/BIG1-like_HUS"/>
</dbReference>
<dbReference type="PROSITE" id="PS50190">
    <property type="entry name" value="SEC7"/>
    <property type="match status" value="1"/>
</dbReference>
<accession>A0AAD8P9Z5</accession>
<feature type="compositionally biased region" description="Basic and acidic residues" evidence="6">
    <location>
        <begin position="241"/>
        <end position="261"/>
    </location>
</feature>
<name>A0AAD8P9Z5_TARER</name>
<sequence>MGCPNQQSEVAAVSRDTKDCSCTPARSSLAFMVNSEISAVLAVMRRNVRWGFHYTTDEDQLDHPLIKSFKDIRKLVFLWQHQWHTMSPVVYLQPFLDVIQSDETSAPITGVALSSIYKFLTLEVLDLDTINVADALRLIVDAVTSCRFEVTDPASEEVVLMKILQVLLACMKSKAAVNLSNQHVCNIVNTCFQIVHQAISKGELLQRTARHTMHELIRCVFMHLPVLCDNNQDFTQGGKSHIGDEVSIPDKDPTSASKPHDNGYIGSKIELVGGPLNLSTDMPEVKMDHETTGEVGQGTNNLVAEPYGVPCMVEIFNFLCSLLNVVENVGVGPRSNSLTYDEDVPLFAFGLINSAIELSGPSLGHHPEMLALVQNDLFHSLMQFGLSPSPLILSTVCNIVLNLYHHMRAKLKLQLEAFFSCVLMKLAINKHGASYQQQEVAMEMLVDLCRQPGFIHEMYANYDCDISCSNLFEDLSNLLSKSAFPVNSPLSAINFLALEGLIAMISGMAETIGDGDHQISVLEPDAPNLEDHESFWNVKCDSFENPECWVPYIHKMKHVKKKLMIGVDHFNRDPKKGFQFLQGSCLLPETLDPLSVASFLRYTSGLDKNLVGEYLGNHDRFCVDVLQEYAKTFDFQEMNLDIALRVFLETFRLPGESQKIQRVVEAFAERYYEQSPDTFANKDAALLLSYSLIMLNTDQHNAQVKKKMTEDDFIRNNRRINGGDDLPREYLSELYHSICENEIRMTPEQGVGFPVMTHDNWVGLIHKSRQTAPFIICRSGEQINNKMFAILSGPTVAALSVVLDLVDQEAVLQTCIDGFLNVAKIAGCYHLDDVLDGLLVSLSKFTTLLLPMSIEESVLSFGHDSKAQKSTVAVFNIANTYGDYIRSGWRNILDCILSLYKLGLLPAQLARDAADDLDSNSEPESFRSALASPVKPALPPARKSLGLMGRFSEFLYYDTEKPAPQPSEEEVEARKRAMDTVKDCRIDSVFTESKFLQSESLLNLCRALISASHEDENGAVFCLELLITVTLNNRDRIMLLWQNVFEYIANIVQSAVMPSTLVEKAVFGLIRICRRLLPYKEELTDDLLKSLQLILKLDARVADAYCEHITREIMRLVKANAGQIKSHLGWRTITSLLSITARHPEASEPGFETLEFIMLDGAHLLPANFVLCVNAARQFAESRVGDVARSMRSLDLMAGSSVCLVMWSREAVVEELETALQLYQDIGEMWVRLVQSLRKVCIDSREEIRNHAVVLLQQCLTSLEGIHLQDEMWVQCFDLVVFPLLNDLLGIVEEKSAKEYRNMEGTLTLSLKLLSKSFLHSLPCTSRSVSFSKIWLGVLSCMEHYTKVKFRGKRSEKIYELVPELLKNTLFVMKSMGILSPNASDGLWEQTWLHIKPLAPSMQSEVFPDDESQTMVAGALPEVSPVVQ</sequence>
<protein>
    <recommendedName>
        <fullName evidence="7">SEC7 domain-containing protein</fullName>
    </recommendedName>
</protein>
<dbReference type="InterPro" id="IPR023394">
    <property type="entry name" value="Sec7_C_sf"/>
</dbReference>
<reference evidence="8" key="1">
    <citation type="journal article" date="2023" name="bioRxiv">
        <title>Improved chromosome-level genome assembly for marigold (Tagetes erecta).</title>
        <authorList>
            <person name="Jiang F."/>
            <person name="Yuan L."/>
            <person name="Wang S."/>
            <person name="Wang H."/>
            <person name="Xu D."/>
            <person name="Wang A."/>
            <person name="Fan W."/>
        </authorList>
    </citation>
    <scope>NUCLEOTIDE SEQUENCE</scope>
    <source>
        <strain evidence="8">WSJ</strain>
        <tissue evidence="8">Leaf</tissue>
    </source>
</reference>
<dbReference type="SUPFAM" id="SSF48371">
    <property type="entry name" value="ARM repeat"/>
    <property type="match status" value="1"/>
</dbReference>
<dbReference type="PANTHER" id="PTHR10663:SF362">
    <property type="entry name" value="SEC7 DOMAIN-CONTAINING PROTEIN-RELATED"/>
    <property type="match status" value="1"/>
</dbReference>
<feature type="domain" description="SEC7" evidence="7">
    <location>
        <begin position="552"/>
        <end position="741"/>
    </location>
</feature>